<comment type="similarity">
    <text evidence="1">Belongs to the bacterial solute-binding protein 1 family.</text>
</comment>
<proteinExistence type="inferred from homology"/>
<evidence type="ECO:0000313" key="6">
    <source>
        <dbReference type="Proteomes" id="UP000219546"/>
    </source>
</evidence>
<evidence type="ECO:0000313" key="5">
    <source>
        <dbReference type="EMBL" id="SNX74094.1"/>
    </source>
</evidence>
<protein>
    <submittedName>
        <fullName evidence="5">Carbohydrate ABC transporter substrate-binding protein (CUT1 family)</fullName>
    </submittedName>
</protein>
<dbReference type="PROSITE" id="PS51257">
    <property type="entry name" value="PROKAR_LIPOPROTEIN"/>
    <property type="match status" value="1"/>
</dbReference>
<feature type="chain" id="PRO_5039078761" evidence="4">
    <location>
        <begin position="23"/>
        <end position="449"/>
    </location>
</feature>
<accession>A0A285D2Q4</accession>
<dbReference type="Gene3D" id="3.40.190.10">
    <property type="entry name" value="Periplasmic binding protein-like II"/>
    <property type="match status" value="2"/>
</dbReference>
<gene>
    <name evidence="5" type="ORF">SAMN05877753_108151</name>
</gene>
<dbReference type="GO" id="GO:0042956">
    <property type="term" value="P:maltodextrin transmembrane transport"/>
    <property type="evidence" value="ECO:0007669"/>
    <property type="project" value="TreeGrafter"/>
</dbReference>
<evidence type="ECO:0000256" key="1">
    <source>
        <dbReference type="ARBA" id="ARBA00008520"/>
    </source>
</evidence>
<sequence>MKMKLKTMSLMLVLVLGLGFLAACSNEGEDSEGNDEKLEDWTGTITIWDGPRWAKADDPDENKFFWIEEKIEEFEAEHEGVEIELVQVPWAELPDKLGVSIAGQAWPDIAPVDISGSAVSIDHIEQGVIEPIGDFFTEEELADFYPNAIDAYTFDGKLYGIPNSMTVHAMLLNLDLFEEAGVTPPENGEWTWEEFVDAAEKLTFDRDGDGTIDVYGFSTYILPGYYEAWPFFYMNGGQPLSDDLSEFTFDEPEAVEAMQALADLKLVNEAAPVSMGGADVGGTFQAWANAEQRTVAMEPWATWAITSAQTAFPTNFMVANYPTGSTGEPVTIGGVGGWTMFHQEDEGKKAMVAEFMKSISTTDEQFRMAQEYGIFPARVSAAEMDPYADNPEMARAQEMSTQVVMLPRHPEWKKIDEAIQTELQLVFNGEKTAEQAMKDAEALVQELLE</sequence>
<keyword evidence="3 4" id="KW-0732">Signal</keyword>
<dbReference type="Proteomes" id="UP000219546">
    <property type="component" value="Unassembled WGS sequence"/>
</dbReference>
<keyword evidence="6" id="KW-1185">Reference proteome</keyword>
<keyword evidence="2" id="KW-0813">Transport</keyword>
<dbReference type="RefSeq" id="WP_097159784.1">
    <property type="nucleotide sequence ID" value="NZ_JBEPMQ010000008.1"/>
</dbReference>
<dbReference type="Pfam" id="PF13416">
    <property type="entry name" value="SBP_bac_8"/>
    <property type="match status" value="1"/>
</dbReference>
<evidence type="ECO:0000256" key="4">
    <source>
        <dbReference type="SAM" id="SignalP"/>
    </source>
</evidence>
<dbReference type="PANTHER" id="PTHR30061:SF50">
    <property type="entry name" value="MALTOSE_MALTODEXTRIN-BINDING PERIPLASMIC PROTEIN"/>
    <property type="match status" value="1"/>
</dbReference>
<dbReference type="GO" id="GO:0055052">
    <property type="term" value="C:ATP-binding cassette (ABC) transporter complex, substrate-binding subunit-containing"/>
    <property type="evidence" value="ECO:0007669"/>
    <property type="project" value="TreeGrafter"/>
</dbReference>
<dbReference type="PANTHER" id="PTHR30061">
    <property type="entry name" value="MALTOSE-BINDING PERIPLASMIC PROTEIN"/>
    <property type="match status" value="1"/>
</dbReference>
<dbReference type="InterPro" id="IPR006059">
    <property type="entry name" value="SBP"/>
</dbReference>
<dbReference type="SUPFAM" id="SSF53850">
    <property type="entry name" value="Periplasmic binding protein-like II"/>
    <property type="match status" value="1"/>
</dbReference>
<reference evidence="5 6" key="1">
    <citation type="submission" date="2017-08" db="EMBL/GenBank/DDBJ databases">
        <authorList>
            <person name="de Groot N.N."/>
        </authorList>
    </citation>
    <scope>NUCLEOTIDE SEQUENCE [LARGE SCALE GENOMIC DNA]</scope>
    <source>
        <strain evidence="5 6">JC228</strain>
    </source>
</reference>
<evidence type="ECO:0000256" key="2">
    <source>
        <dbReference type="ARBA" id="ARBA00022448"/>
    </source>
</evidence>
<dbReference type="GO" id="GO:0015768">
    <property type="term" value="P:maltose transport"/>
    <property type="evidence" value="ECO:0007669"/>
    <property type="project" value="TreeGrafter"/>
</dbReference>
<dbReference type="EMBL" id="OAOP01000008">
    <property type="protein sequence ID" value="SNX74094.1"/>
    <property type="molecule type" value="Genomic_DNA"/>
</dbReference>
<dbReference type="GO" id="GO:1901982">
    <property type="term" value="F:maltose binding"/>
    <property type="evidence" value="ECO:0007669"/>
    <property type="project" value="TreeGrafter"/>
</dbReference>
<dbReference type="AlphaFoldDB" id="A0A285D2Q4"/>
<dbReference type="OrthoDB" id="9766758at2"/>
<organism evidence="5 6">
    <name type="scientific">Bacillus oleivorans</name>
    <dbReference type="NCBI Taxonomy" id="1448271"/>
    <lineage>
        <taxon>Bacteria</taxon>
        <taxon>Bacillati</taxon>
        <taxon>Bacillota</taxon>
        <taxon>Bacilli</taxon>
        <taxon>Bacillales</taxon>
        <taxon>Bacillaceae</taxon>
        <taxon>Bacillus</taxon>
    </lineage>
</organism>
<evidence type="ECO:0000256" key="3">
    <source>
        <dbReference type="ARBA" id="ARBA00022729"/>
    </source>
</evidence>
<name>A0A285D2Q4_9BACI</name>
<feature type="signal peptide" evidence="4">
    <location>
        <begin position="1"/>
        <end position="22"/>
    </location>
</feature>